<dbReference type="GO" id="GO:0005737">
    <property type="term" value="C:cytoplasm"/>
    <property type="evidence" value="ECO:0007669"/>
    <property type="project" value="TreeGrafter"/>
</dbReference>
<evidence type="ECO:0000256" key="7">
    <source>
        <dbReference type="ARBA" id="ARBA00023136"/>
    </source>
</evidence>
<dbReference type="InterPro" id="IPR038081">
    <property type="entry name" value="CalX-like_sf"/>
</dbReference>
<evidence type="ECO:0000256" key="9">
    <source>
        <dbReference type="SAM" id="MobiDB-lite"/>
    </source>
</evidence>
<dbReference type="SUPFAM" id="SSF141072">
    <property type="entry name" value="CalX-like"/>
    <property type="match status" value="38"/>
</dbReference>
<dbReference type="InterPro" id="IPR046338">
    <property type="entry name" value="GAIN_dom_sf"/>
</dbReference>
<dbReference type="Gene3D" id="2.60.220.50">
    <property type="match status" value="1"/>
</dbReference>
<dbReference type="RefSeq" id="XP_004991435.1">
    <property type="nucleotide sequence ID" value="XM_004991378.1"/>
</dbReference>
<dbReference type="InterPro" id="IPR057244">
    <property type="entry name" value="GAIN_B"/>
</dbReference>
<dbReference type="GO" id="GO:0071277">
    <property type="term" value="P:cellular response to calcium ion"/>
    <property type="evidence" value="ECO:0007669"/>
    <property type="project" value="TreeGrafter"/>
</dbReference>
<dbReference type="GeneID" id="16071995"/>
<evidence type="ECO:0000313" key="13">
    <source>
        <dbReference type="Proteomes" id="UP000007799"/>
    </source>
</evidence>
<keyword evidence="5" id="KW-0106">Calcium</keyword>
<feature type="region of interest" description="Disordered" evidence="9">
    <location>
        <begin position="6080"/>
        <end position="6099"/>
    </location>
</feature>
<dbReference type="PANTHER" id="PTHR46682">
    <property type="entry name" value="ADHESION G-PROTEIN COUPLED RECEPTOR V1"/>
    <property type="match status" value="1"/>
</dbReference>
<feature type="transmembrane region" description="Helical" evidence="10">
    <location>
        <begin position="5830"/>
        <end position="5849"/>
    </location>
</feature>
<feature type="compositionally biased region" description="Basic and acidic residues" evidence="9">
    <location>
        <begin position="6326"/>
        <end position="6337"/>
    </location>
</feature>
<feature type="transmembrane region" description="Helical" evidence="10">
    <location>
        <begin position="5861"/>
        <end position="5881"/>
    </location>
</feature>
<dbReference type="InterPro" id="IPR003644">
    <property type="entry name" value="Calx_beta"/>
</dbReference>
<dbReference type="InterPro" id="IPR000203">
    <property type="entry name" value="GPS"/>
</dbReference>
<dbReference type="InterPro" id="IPR026919">
    <property type="entry name" value="ADGRV1"/>
</dbReference>
<dbReference type="GO" id="GO:0010855">
    <property type="term" value="F:adenylate cyclase inhibitor activity"/>
    <property type="evidence" value="ECO:0007669"/>
    <property type="project" value="TreeGrafter"/>
</dbReference>
<dbReference type="OMA" id="RYTAFEV"/>
<dbReference type="SMART" id="SM00303">
    <property type="entry name" value="GPS"/>
    <property type="match status" value="1"/>
</dbReference>
<evidence type="ECO:0000256" key="1">
    <source>
        <dbReference type="ARBA" id="ARBA00004370"/>
    </source>
</evidence>
<evidence type="ECO:0000256" key="8">
    <source>
        <dbReference type="ARBA" id="ARBA00023157"/>
    </source>
</evidence>
<keyword evidence="13" id="KW-1185">Reference proteome</keyword>
<gene>
    <name evidence="12" type="ORF">PTSG_07638</name>
</gene>
<keyword evidence="4" id="KW-0677">Repeat</keyword>
<dbReference type="Proteomes" id="UP000007799">
    <property type="component" value="Unassembled WGS sequence"/>
</dbReference>
<evidence type="ECO:0000256" key="4">
    <source>
        <dbReference type="ARBA" id="ARBA00022737"/>
    </source>
</evidence>
<dbReference type="GO" id="GO:0001965">
    <property type="term" value="F:G-protein alpha-subunit binding"/>
    <property type="evidence" value="ECO:0007669"/>
    <property type="project" value="TreeGrafter"/>
</dbReference>
<evidence type="ECO:0000259" key="11">
    <source>
        <dbReference type="PROSITE" id="PS50221"/>
    </source>
</evidence>
<evidence type="ECO:0000313" key="12">
    <source>
        <dbReference type="EMBL" id="EGD76521.1"/>
    </source>
</evidence>
<sequence length="6337" mass="657758">MCLQANGQLVSFSSQEYTVLESSATALLPVSCAGPCAGVNCSFVAQGETASSDGTDFTTTSGFVLLSAAESQQLQLQLVDDDVPEPPETIGVSIHTCKNAAGQTIATDEGSVLATTVRVLDDDVDTVEAGFTISQYTAEEGQQVVLTIERDPFTTVAVDTTYSVQVISDTATAGVDVTPVTRMFDLLYRLSLPTFCEVTINATASTATVVLSVVDDSDPEMEEQFIVTLLDASPQPYVAIDQARASVQVTIPSNDDVSGVFRFADASLAQDAEEPEGAQTQTDVPFTVTRSAGTLGAVDVSWRIKEAAAAASDFAATSGTVSFQDGQTAAAIVLTIVPDSVAEQPETYTLELFDATAGRLASSKTKATLTIAPSDYTNGLLVVDTSSPYVAEEVPDQDTFITITVLRQSGTQGVVGALLTVLGGSADFATVNAPVFFQDGQASTTVTLVVRDDDIPELDESFELKLQSPTGGAVIDRVLDPASVTILASDDPYGTFSFDLDTATPITVIEGPQPARPTIVNLPIARSGGTFGDITITYNATGAHRTDIEPAMGSVLVPAGTCCVNITLQVTPDTMQEPAEMITVSLTGISSGGEGDASLAPAGQSITLIIAANDDTVSFVGDVATSAREGDVLTFTVVRSGQAAGPASVDVHVLGAALTNATTLSFTSSARVRQLQLTIEDDTTPEASESVTIALTNPTGDIVVPSPNITIRVAPSDGGAGVVAFTSSSKSVRAREPTSATTDAFLVALNVSRTPPNPPPAQPVLADASVSWALTAVDGSVDAEVQFEQTSGSLQWVDGESTATIWLRVRNDMTPELAQAFVVSLSNPSDGVVLESDPTADVVVGASDRPHGLFLLSNASVGMQVTGASMRVLTFTVVRTFGTIGDVRVSFDATYRLENGTVPPQDSVFLDTTTSLATSGGNTSSTNSSGLTTTTAAPMMPDPNMSSDEGVEVRNHTGSVTLLHGQDAITVHVRINPDAPLCATSTIEVSLEAVQVVGDYADAASAQELPPALGNPSSLTFTLPFEAVFGFVSFAQSSLEVDVVEPQGGVANATFLLERTSGSYSTMHIAWQITPVGGTGNASDVVATQGVAVMPAGKTSAFLRVGVVADAIPEFGEQFEVDLVDVTQGVGSLATPTSATLTVLANDDPSGVFQWDAASRGPLQAEEGSSIALTIERLGGALDAVTVTVSLQPAELNDVDVVITRVVPFPRGVRSRLVALQVLQDTRPELQTQLTATLQGVSGGARLGDHTQATVIVPENDDPRGVFSFAPANDTYQLGNYTVAVMTGSEPPAAAGDSATTRVSFPIQREAGAFEAVDVPFRVMQCASALERESCVVTGVGEPADADVSPTLGSVAFEEDQRTGMLVLDVLADDIPEEDEFFLIELLPPSNARLQGNLTRAVLVVLANDDAIRMQNETLRVSEDDGFVNITVLRSGLLRDQANLRFSIIEVDARPNVASGFVEPANTILTFSPDDEIARISIQLVADDAPQPDRAFEVQLSRADDSGDFVIVQGRTVVTIAANDDAAGVFTLFDPFPAEIQENTEEETLFAVRRSAGRFGSVRVPWQVVNVSNCLEQLRPTEGSVVFSASQSFVSFSVNAVDDDVPEVAQSCAVTLLEPESLDTDIGEGRISGEPTSVTIAPNDDYAGVYAFPDDLTNVTAREEQGIFRIPVERGVAQLVSGTVSWSINPAIEDVATASGVLVFLPHVVEQDIVIVLRDDNITEYPKPFTVTISNASPGRLGNRTSLDVLLLSSEQPWGYFAMADAEVHVREVDTRDAVYSIPVVRQRGTDGTVHVSWAVTACVRCLDPNDTPDDDDSACEACSDAEEAGITPQSGTLTFGPEVEMRNITITVLSDTLPEPTQQFTVTLTDVSVPSLSAIEARASTSALVVEENDAPFGLFSVGFASANATGISSSTRVQETRGATVSAVITRDAGVYDTVWVDWRITAVSPLFTVAGDSSDVYNTTGRVVFAPGERSQQLDILIRDDDIPELDEVFAITLVDASRGAVLDPTASTAHVTIAENDDPYGVVAVAPESQVLVVSESDGSVRVPLVRTRGLFGNVTASWEVPNPSTVQSDIAPLSGTVSFREGADSAVVPITVFADALPEVAESFVVQVTAASDGAVLAPQPTQLQALVVIRASNDPHGTFVFGALSYTFPEPGVDTSEEGGEGSALSHPRHATVYVRRLGGLIGTVAVSVRTFVLSTGSQFASTLDFEAFSNKTLIFAAGEEQRPLNITLTPDDLPELSERFAVQLTGARLLSSDAGPYSATSPRLGEVQQTTISIAENDDARGVFAIGGVDMETGVLASLQEGSLFTVVVQRNRGTFGAVDVSLALSPMGCTVLSCAVAGEDFAEVVGASDSGVRVNITGGTMAVDMAFAEGDTQKRLVLRIADDTVPEIDELVRVQIQSVSRGRIFAAARTAELVLEENDDARGVFAFANTTTVAVTEPEDAPLVVSWTVERLAGTFGDVSVQWMVSGPDGFADSINATTGELVFVPGQISAQLVLSVLPDTVPEVTQDLTVTLLPESVQGGARVMAVSGERQLMILANDDPFGVFSLPVSVWVSEEPTAEMATKAVPVTMSRSGGAYGKVRVTYTVRATTPSLLAQAQLAFPFNHVPRIVASELFETAQSGANFDIMQTLSGIETALACQAACLAVDACASVSFSSTTAECLLSATRVDSPILFPRYEYYERRANASIADRYLATAGADFVAAYRHNVTLEEGQTEAVINVTVLADDVPEMWEHFQVAIDDVELLGPYPPPTHIASPRVTEQTQELGSHVVVAANDDPFGRFVISPTLSTSAVLEEDNATISLVIARQGGAFEDVIVDWTTALTAATAGDLTPTEGQVAFAEGERLNAVTVRVLNDDEPELDETVPFSLTAATNTAAFSSAPFDVVILGNDDASGRFGISSGYTSVSGEEGTTVTVLIVRTFMFQGPVRVGWSVEGVSESAVAAMDVAPVSGDVSFLDGQTTGQVQITIVDDAVPELAEQFRVRLDNVSVPSASLRQNVLESTLTIPANDDAYGVVGWAEASQAVLVNENTGEFSLSISRTGGLFVALSVRVRTRATNTTTPTSSPATADDDYLSIDTTVVIGAGESAVTVPIRVYDDATPELSETFEVQLVSVEPTSVETPPLPNTPRVSMAADIAVITINANDDAAGVFSFTSSKLSVEEGKPANVTIVRTGGTLGETSMSLLFQDGFGAQGARRGEDYVILTSRVTFMDGQTEAVVPFRIVDDTRPELAETFFIQLTGLTGGRYGLPNAVTVTIAASDDASGVLRIGSATSVTVNEGDTTPRNTTVDLLRGPGVFGVVDVSVSIQQRLADGSLVPVQDDLVWPDAVSFTTGSGIASFVVDIVPDTTPELTEEFIVRVTTDDARLGSPLQATIIVPENDDAHGRFSLSSASPLTIDEDNGPRTVRVDVVREGGTFGQQTVTWQLSSDTATLTKQDGVEASSVPTLVVADTLAVAGSRAQVLLAPPVDNKAVSTSPVAPSGEGADLTLLVASRKNTDDGSGDGDETHTFMALRGLGTPLVVAEVDMALVTAIGAGWVRTQDGSPDVVVACMASSIEHTRVHVYTPLAESSTFVAVATIPSYDTSCAVLDSGHVVACDTTSCRLFTVSVRALASPTATVRVTSTLTLGARASLLHVVRNTTLGRAAGDSDLLAVAEDGAGRPTRLVFVRVDAAANTLALSGTEVSVSHGVSRIDATGGDVLVVHGTASQQGGPGNSSTVAVQVNGDGVESIAVTLLRQAEATAATSPAYFYTTDGGVWDAEAEAAGDDAVVRIRAVSVDGNSDDNDRVVASAIVPGLGAALAGAAAADIAPALAWYTGTSSFVVAIVAPDGAVAETQLLHFAFADGSLDVARSAGDVVFLPSQATHALFFTALQDDIPELLEELTLDIGGDVVFGSQTSVSVTIAASDTPRGELAFASASLNSVVSEAAEPQQQLLTVVREFGAIGAVSVAWRVLRLHDNGTTAQAAGDMQPLSGTLTFADGVDEQTFAVSVLPDTAPEPTEWFVVELYNATGGASLHTTRHQASITVPANDGIHGVFTLQVNGNGADDITVEEGAQDVIVQIQRTVGSLGRVQVDLLFLSAASGASAVFGEDVVNDTATSGLVFADGQTTAQVLLRIPDDDIPEGEERLRLRLGSPVLVQAPPFPDPSSPRTDGRDVTLVIPANDDASGIVSVRANSTALVREGAGRAYVVVERTKGTFGAVTVSFELRGTGANPAVLGADFSSPLTQLVLEDGVASALVPIDIVDDTSAEEPETFILTVTGVSGGVANSPPLLDAQAASVKLTIDANDGVSGLFSLADTTPTSINLTEGGAFVLAVQRTGGFYSDVDIAWTIVGPAAGEQFAPGFSGVLTFPAGRVDLATQMVTITLLNDTLPEPDEVYELVLATTAPGAALAPEASPIHVRALASDASNGVFGFAGALARVVPEPTSGVTSLPLTVERTAGTTGTVQLRWAVDDVCDVDAATGMPIASPNASCVREHPRSADFGFGDATPALRGRLTFLPGEHTHAIPDLFIVNDNDAEGRETFRVTLTLLTPIDGRLAADRASVWFTIPPNDDGEGVFSIAPASRQLSVQEGTTMPVTITRALGDFGAARVSFRVARTTASTGPLTGDLSVSPAAGVVTIADGESSATVDITALRDGDPEFDEAFTLTLTNTSLGRLQPQTVVATVTVPANDAPYGTFRLTAAEVAVVEPGFTRALQLQVTRTNGTAGTVACGVRVSFELGPDSRASASKTQALGGLCETENCTLLFAPGSQVEALQIALPTDVLLEAGDLFHVTLASATLQDGSDGGEVAAGTDVVPVVAQDQRTRTAVVGEAEANNVIRVSPASVTALEGALVTFNVSRGSTRGILSADWAFVSGSGGGNPTSDLSQASGRLVTADAVGVIAVRVTDDTSPEPLESFSLQLSNIAVEGDDQVDVRSSSAVLSVPENDDPRGVFSLGQLSATVASEGESVTLPVVRSRGRVGTVRVVFSVNDAGEQVEVNAAESPDGGGAGGAGVRLYAVDFQPNQGQAEITFTVSQDMEAELASTVAVQLVSAEPLADDGVVVPPTADTATARVFSVLPSDDPHGVFSIREAGSDLRVTEESGAVSLTIVRGGGSIGTVDVEWVIPDAGAQGVIASDLDLAGFAPDATPEQAVDINVLSGTIRFEPAETERVITVFILNDDLPEPDEPFTVALQAVTLRDDGNGSGGASTTTASPDAAVAAPRISNTRGSVTVVILANDNPNGMVTFSQQRITAQEGGAHVARLTLLRQGARYGPATVRWEASVDTTLANNGFSLQDDLRNGVYAGNVTVPAEASSAVLEIGLAADGIPEEDEAFVVLLSQPSSGALLGALTQATVTVAANDNPSGTVGFPCYDQYGAANADGTGADEVVLSVRRQGGTIGSGSVTVETMDGTADASLYQRISQVLVFTEGQRVANVTLQTFPLPSGTGSRTVVLRLRDPQGMLLDEEASTSTVTIYASKSRARLLAALQTAACNPSSTDEEVLAQLTPDTPTTGKSSTTGSDGSGAVDNAQLQVIVAALQDLIPGSAGADAATRSLIDSLFAITLTPGLFGTDIATFEPLPELLEAYARELLLGRAADGLCPGMAEVSLPVVQTSPDVAADEAVRVLLLAQPTYSGFTLNLGSNGDGNAGPVEVMFPDQFESTDSNGADSSNGTATAAGLLQNTVLSITLPETTVDALVNPANPLVYRVPTLEQQGDAGVTDAHIAGYVCVWWDAGLSDGAGAWTSEGCATVSPEGSDGSGGGARHDATAFVECRCTHATAFAVLVAEDVAESLPPVSNAAFIFMIVAFTVVVVAQGVCGYDMLPATKVQLHMFASVVVACVLLLVSSLVSDSLDADSCATLGVFVHAMVLACLCTCVYASMHAHKVVTTGEETYGRGLAACWALASVVIVVYIAVHRGALVDSFSGNTYGPVRNTLDFCAIPRVTAGAWAATVLPFVVAAALAPLLARRALLPSEEEWGRHQDLFSGRSNAGELSVRAGLGVLLLLFWAATAVALLVDAGVGKWLQLGTAILCCMHVLFFYIAQKPRSGGSAITTTTTARAGARGVPGDLSYGLASKSHVGGGGAGGGGGRGRRTGGGGGGMFDDLDVTATSIPMSTFVDEPASPPQRAYDVELEPSLAMMGSRRLGGAGAGAGQQARMQGRTAVEYPDSLAAVDAETKLGRSGEDDDDIFSESYDDLIQALQVASMHPRPQQQQQQQQGESLPYGYASQEAYDAYAPPLDGGRGGRGQGALAAHGATGPPPPPPPQGFEQGYVPSTFAGIGGDVMFGRGSATNSLSSEVGGEGVVVLGGGDARLDINPSPMSNSEIRRQSIADTHL</sequence>
<feature type="region of interest" description="Disordered" evidence="9">
    <location>
        <begin position="917"/>
        <end position="941"/>
    </location>
</feature>
<dbReference type="PROSITE" id="PS50221">
    <property type="entry name" value="GAIN_B"/>
    <property type="match status" value="1"/>
</dbReference>
<proteinExistence type="predicted"/>
<dbReference type="eggNOG" id="KOG1306">
    <property type="taxonomic scope" value="Eukaryota"/>
</dbReference>
<evidence type="ECO:0000256" key="5">
    <source>
        <dbReference type="ARBA" id="ARBA00022837"/>
    </source>
</evidence>
<evidence type="ECO:0000256" key="3">
    <source>
        <dbReference type="ARBA" id="ARBA00022729"/>
    </source>
</evidence>
<dbReference type="FunCoup" id="F2UHC2">
    <property type="interactions" value="132"/>
</dbReference>
<reference evidence="12" key="1">
    <citation type="submission" date="2009-08" db="EMBL/GenBank/DDBJ databases">
        <title>Annotation of Salpingoeca rosetta.</title>
        <authorList>
            <consortium name="The Broad Institute Genome Sequencing Platform"/>
            <person name="Russ C."/>
            <person name="Cuomo C."/>
            <person name="Burger G."/>
            <person name="Gray M.W."/>
            <person name="Holland P.W.H."/>
            <person name="King N."/>
            <person name="Lang F.B.F."/>
            <person name="Roger A.J."/>
            <person name="Ruiz-Trillo I."/>
            <person name="Young S.K."/>
            <person name="Zeng Q."/>
            <person name="Gargeya S."/>
            <person name="Alvarado L."/>
            <person name="Berlin A."/>
            <person name="Chapman S.B."/>
            <person name="Chen Z."/>
            <person name="Freedman E."/>
            <person name="Gellesch M."/>
            <person name="Goldberg J."/>
            <person name="Griggs A."/>
            <person name="Gujja S."/>
            <person name="Heilman E."/>
            <person name="Heiman D."/>
            <person name="Howarth C."/>
            <person name="Mehta T."/>
            <person name="Neiman D."/>
            <person name="Pearson M."/>
            <person name="Roberts A."/>
            <person name="Saif S."/>
            <person name="Shea T."/>
            <person name="Shenoy N."/>
            <person name="Sisk P."/>
            <person name="Stolte C."/>
            <person name="Sykes S."/>
            <person name="White J."/>
            <person name="Yandava C."/>
            <person name="Haas B."/>
            <person name="Nusbaum C."/>
            <person name="Birren B."/>
        </authorList>
    </citation>
    <scope>NUCLEOTIDE SEQUENCE [LARGE SCALE GENOMIC DNA]</scope>
    <source>
        <strain evidence="12">ATCC 50818</strain>
    </source>
</reference>
<feature type="transmembrane region" description="Helical" evidence="10">
    <location>
        <begin position="5946"/>
        <end position="5967"/>
    </location>
</feature>
<dbReference type="KEGG" id="sre:PTSG_07638"/>
<feature type="region of interest" description="Disordered" evidence="9">
    <location>
        <begin position="6235"/>
        <end position="6274"/>
    </location>
</feature>
<dbReference type="SMART" id="SM00237">
    <property type="entry name" value="Calx_beta"/>
    <property type="match status" value="16"/>
</dbReference>
<evidence type="ECO:0000256" key="10">
    <source>
        <dbReference type="SAM" id="Phobius"/>
    </source>
</evidence>
<evidence type="ECO:0000256" key="2">
    <source>
        <dbReference type="ARBA" id="ARBA00022692"/>
    </source>
</evidence>
<feature type="transmembrane region" description="Helical" evidence="10">
    <location>
        <begin position="6023"/>
        <end position="6043"/>
    </location>
</feature>
<feature type="transmembrane region" description="Helical" evidence="10">
    <location>
        <begin position="5799"/>
        <end position="5818"/>
    </location>
</feature>
<protein>
    <recommendedName>
        <fullName evidence="11">GAIN-B domain-containing protein</fullName>
    </recommendedName>
</protein>
<dbReference type="Gene3D" id="2.60.40.2030">
    <property type="match status" value="38"/>
</dbReference>
<feature type="region of interest" description="Disordered" evidence="9">
    <location>
        <begin position="6316"/>
        <end position="6337"/>
    </location>
</feature>
<keyword evidence="6 10" id="KW-1133">Transmembrane helix</keyword>
<dbReference type="EMBL" id="GL832974">
    <property type="protein sequence ID" value="EGD76521.1"/>
    <property type="molecule type" value="Genomic_DNA"/>
</dbReference>
<name>F2UHC2_SALR5</name>
<dbReference type="GO" id="GO:0016020">
    <property type="term" value="C:membrane"/>
    <property type="evidence" value="ECO:0007669"/>
    <property type="project" value="UniProtKB-SubCell"/>
</dbReference>
<dbReference type="GO" id="GO:0004930">
    <property type="term" value="F:G protein-coupled receptor activity"/>
    <property type="evidence" value="ECO:0007669"/>
    <property type="project" value="InterPro"/>
</dbReference>
<feature type="transmembrane region" description="Helical" evidence="10">
    <location>
        <begin position="5998"/>
        <end position="6017"/>
    </location>
</feature>
<keyword evidence="2 10" id="KW-0812">Transmembrane</keyword>
<evidence type="ECO:0000256" key="6">
    <source>
        <dbReference type="ARBA" id="ARBA00022989"/>
    </source>
</evidence>
<keyword evidence="8" id="KW-1015">Disulfide bond</keyword>
<dbReference type="InParanoid" id="F2UHC2"/>
<accession>F2UHC2</accession>
<feature type="compositionally biased region" description="Low complexity" evidence="9">
    <location>
        <begin position="917"/>
        <end position="939"/>
    </location>
</feature>
<feature type="transmembrane region" description="Helical" evidence="10">
    <location>
        <begin position="5893"/>
        <end position="5915"/>
    </location>
</feature>
<keyword evidence="3" id="KW-0732">Signal</keyword>
<dbReference type="OrthoDB" id="2324346at2759"/>
<comment type="subcellular location">
    <subcellularLocation>
        <location evidence="1">Membrane</location>
    </subcellularLocation>
</comment>
<keyword evidence="7 10" id="KW-0472">Membrane</keyword>
<dbReference type="Pfam" id="PF01825">
    <property type="entry name" value="GPS"/>
    <property type="match status" value="1"/>
</dbReference>
<organism evidence="13">
    <name type="scientific">Salpingoeca rosetta (strain ATCC 50818 / BSB-021)</name>
    <dbReference type="NCBI Taxonomy" id="946362"/>
    <lineage>
        <taxon>Eukaryota</taxon>
        <taxon>Choanoflagellata</taxon>
        <taxon>Craspedida</taxon>
        <taxon>Salpingoecidae</taxon>
        <taxon>Salpingoeca</taxon>
    </lineage>
</organism>
<feature type="domain" description="GAIN-B" evidence="11">
    <location>
        <begin position="5624"/>
        <end position="5791"/>
    </location>
</feature>
<dbReference type="Pfam" id="PF03160">
    <property type="entry name" value="Calx-beta"/>
    <property type="match status" value="32"/>
</dbReference>
<dbReference type="PANTHER" id="PTHR46682:SF1">
    <property type="entry name" value="ADHESION G-PROTEIN COUPLED RECEPTOR V1"/>
    <property type="match status" value="1"/>
</dbReference>